<dbReference type="OMA" id="GDRFGEF"/>
<dbReference type="Gene3D" id="3.40.50.720">
    <property type="entry name" value="NAD(P)-binding Rossmann-like Domain"/>
    <property type="match status" value="1"/>
</dbReference>
<feature type="binding site" evidence="4">
    <location>
        <position position="53"/>
    </location>
    <ligand>
        <name>NAD(+)</name>
        <dbReference type="ChEBI" id="CHEBI:57540"/>
    </ligand>
</feature>
<dbReference type="PRINTS" id="PR00086">
    <property type="entry name" value="LLDHDRGNASE"/>
</dbReference>
<dbReference type="InterPro" id="IPR001557">
    <property type="entry name" value="L-lactate/malate_DH"/>
</dbReference>
<dbReference type="GO" id="GO:0004459">
    <property type="term" value="F:L-lactate dehydrogenase (NAD+) activity"/>
    <property type="evidence" value="ECO:0007669"/>
    <property type="project" value="TreeGrafter"/>
</dbReference>
<dbReference type="OrthoDB" id="5405561at2759"/>
<dbReference type="PANTHER" id="PTHR43128:SF16">
    <property type="entry name" value="L-LACTATE DEHYDROGENASE"/>
    <property type="match status" value="1"/>
</dbReference>
<dbReference type="InterPro" id="IPR001236">
    <property type="entry name" value="Lactate/malate_DH_N"/>
</dbReference>
<evidence type="ECO:0000313" key="8">
    <source>
        <dbReference type="EMBL" id="ALC38751.1"/>
    </source>
</evidence>
<feature type="domain" description="Lactate/malate dehydrogenase C-terminal" evidence="7">
    <location>
        <begin position="166"/>
        <end position="330"/>
    </location>
</feature>
<evidence type="ECO:0000256" key="5">
    <source>
        <dbReference type="RuleBase" id="RU003369"/>
    </source>
</evidence>
<accession>A0A0M4E9A9</accession>
<feature type="binding site" evidence="4">
    <location>
        <begin position="28"/>
        <end position="33"/>
    </location>
    <ligand>
        <name>NAD(+)</name>
        <dbReference type="ChEBI" id="CHEBI:57540"/>
    </ligand>
</feature>
<proteinExistence type="inferred from homology"/>
<evidence type="ECO:0000256" key="2">
    <source>
        <dbReference type="ARBA" id="ARBA00023027"/>
    </source>
</evidence>
<keyword evidence="9" id="KW-1185">Reference proteome</keyword>
<sequence>MLLATQRVSAKMLHGRRTKPNTKITVAGAGSVGLACSAFLIDRQLTNHLVLMDRRDKWLEASAVDLQAATKGLSGSLKVEICSDGAKTKNSKYVVIAAGERAQPGQSRLQLAQATANAVKQLLPKLLHYNPRATYVVASSPADLMTWLLQELSGLPKERCISAGCHLDSILFRYLIAQRMGVAASAVNGFIIGEHGNCCVPVWSGVSVGGISLQRLMPEVGSEHDKEQWQTVHRQVQRMANQVARDETYTNWGIGISVSDIIGAMQQNLGHVLSVGGNIQGLMGITDSVVLSLPSVLGANGIKQMIELPLSELEMSLLEQSAESLVKTQQQIQL</sequence>
<feature type="active site" description="Proton acceptor" evidence="3">
    <location>
        <position position="195"/>
    </location>
</feature>
<dbReference type="STRING" id="30019.A0A0M4E9A9"/>
<evidence type="ECO:0000256" key="1">
    <source>
        <dbReference type="ARBA" id="ARBA00023002"/>
    </source>
</evidence>
<dbReference type="Pfam" id="PF00056">
    <property type="entry name" value="Ldh_1_N"/>
    <property type="match status" value="1"/>
</dbReference>
<keyword evidence="2 4" id="KW-0520">NAD</keyword>
<dbReference type="PANTHER" id="PTHR43128">
    <property type="entry name" value="L-2-HYDROXYCARBOXYLATE DEHYDROGENASE (NAD(P)(+))"/>
    <property type="match status" value="1"/>
</dbReference>
<protein>
    <submittedName>
        <fullName evidence="8">Maker437</fullName>
    </submittedName>
</protein>
<dbReference type="InterPro" id="IPR015955">
    <property type="entry name" value="Lactate_DH/Glyco_Ohase_4_C"/>
</dbReference>
<dbReference type="Pfam" id="PF02866">
    <property type="entry name" value="Ldh_1_C"/>
    <property type="match status" value="1"/>
</dbReference>
<gene>
    <name evidence="8" type="ORF">Dbus_chr2Lg836</name>
</gene>
<dbReference type="PIRSF" id="PIRSF000102">
    <property type="entry name" value="Lac_mal_DH"/>
    <property type="match status" value="1"/>
</dbReference>
<feature type="domain" description="Lactate/malate dehydrogenase N-terminal" evidence="6">
    <location>
        <begin position="22"/>
        <end position="161"/>
    </location>
</feature>
<dbReference type="SUPFAM" id="SSF56327">
    <property type="entry name" value="LDH C-terminal domain-like"/>
    <property type="match status" value="1"/>
</dbReference>
<dbReference type="SUPFAM" id="SSF51735">
    <property type="entry name" value="NAD(P)-binding Rossmann-fold domains"/>
    <property type="match status" value="1"/>
</dbReference>
<dbReference type="EMBL" id="CP012523">
    <property type="protein sequence ID" value="ALC38751.1"/>
    <property type="molecule type" value="Genomic_DNA"/>
</dbReference>
<evidence type="ECO:0000256" key="4">
    <source>
        <dbReference type="PIRSR" id="PIRSR000102-3"/>
    </source>
</evidence>
<evidence type="ECO:0000313" key="9">
    <source>
        <dbReference type="Proteomes" id="UP000494163"/>
    </source>
</evidence>
<evidence type="ECO:0000256" key="3">
    <source>
        <dbReference type="PIRSR" id="PIRSR000102-1"/>
    </source>
</evidence>
<dbReference type="GO" id="GO:0006089">
    <property type="term" value="P:lactate metabolic process"/>
    <property type="evidence" value="ECO:0007669"/>
    <property type="project" value="TreeGrafter"/>
</dbReference>
<reference evidence="8 9" key="1">
    <citation type="submission" date="2015-08" db="EMBL/GenBank/DDBJ databases">
        <title>Ancestral chromatin configuration constrains chromatin evolution on differentiating sex chromosomes in Drosophila.</title>
        <authorList>
            <person name="Zhou Q."/>
            <person name="Bachtrog D."/>
        </authorList>
    </citation>
    <scope>NUCLEOTIDE SEQUENCE [LARGE SCALE GENOMIC DNA]</scope>
    <source>
        <tissue evidence="8">Whole larvae</tissue>
    </source>
</reference>
<dbReference type="Proteomes" id="UP000494163">
    <property type="component" value="Chromosome 2L"/>
</dbReference>
<organism evidence="8 9">
    <name type="scientific">Drosophila busckii</name>
    <name type="common">Fruit fly</name>
    <dbReference type="NCBI Taxonomy" id="30019"/>
    <lineage>
        <taxon>Eukaryota</taxon>
        <taxon>Metazoa</taxon>
        <taxon>Ecdysozoa</taxon>
        <taxon>Arthropoda</taxon>
        <taxon>Hexapoda</taxon>
        <taxon>Insecta</taxon>
        <taxon>Pterygota</taxon>
        <taxon>Neoptera</taxon>
        <taxon>Endopterygota</taxon>
        <taxon>Diptera</taxon>
        <taxon>Brachycera</taxon>
        <taxon>Muscomorpha</taxon>
        <taxon>Ephydroidea</taxon>
        <taxon>Drosophilidae</taxon>
        <taxon>Drosophila</taxon>
    </lineage>
</organism>
<name>A0A0M4E9A9_DROBS</name>
<evidence type="ECO:0000259" key="6">
    <source>
        <dbReference type="Pfam" id="PF00056"/>
    </source>
</evidence>
<evidence type="ECO:0000259" key="7">
    <source>
        <dbReference type="Pfam" id="PF02866"/>
    </source>
</evidence>
<dbReference type="AlphaFoldDB" id="A0A0M4E9A9"/>
<keyword evidence="1 5" id="KW-0560">Oxidoreductase</keyword>
<dbReference type="InterPro" id="IPR036291">
    <property type="entry name" value="NAD(P)-bd_dom_sf"/>
</dbReference>
<comment type="similarity">
    <text evidence="5">Belongs to the LDH/MDH superfamily.</text>
</comment>
<dbReference type="InterPro" id="IPR022383">
    <property type="entry name" value="Lactate/malate_DH_C"/>
</dbReference>
<dbReference type="Gene3D" id="3.90.110.10">
    <property type="entry name" value="Lactate dehydrogenase/glycoside hydrolase, family 4, C-terminal"/>
    <property type="match status" value="1"/>
</dbReference>